<evidence type="ECO:0000313" key="4">
    <source>
        <dbReference type="Proteomes" id="UP000469185"/>
    </source>
</evidence>
<gene>
    <name evidence="3" type="ORF">G1H11_03175</name>
</gene>
<keyword evidence="1 3" id="KW-0378">Hydrolase</keyword>
<dbReference type="PANTHER" id="PTHR43794">
    <property type="entry name" value="AMINOHYDROLASE SSNA-RELATED"/>
    <property type="match status" value="1"/>
</dbReference>
<dbReference type="SUPFAM" id="SSF51556">
    <property type="entry name" value="Metallo-dependent hydrolases"/>
    <property type="match status" value="1"/>
</dbReference>
<dbReference type="InterPro" id="IPR011059">
    <property type="entry name" value="Metal-dep_hydrolase_composite"/>
</dbReference>
<evidence type="ECO:0000256" key="1">
    <source>
        <dbReference type="ARBA" id="ARBA00022801"/>
    </source>
</evidence>
<dbReference type="InterPro" id="IPR006680">
    <property type="entry name" value="Amidohydro-rel"/>
</dbReference>
<dbReference type="NCBIfam" id="NF006681">
    <property type="entry name" value="PRK09229.1-2"/>
    <property type="match status" value="1"/>
</dbReference>
<evidence type="ECO:0000313" key="3">
    <source>
        <dbReference type="EMBL" id="NED94307.1"/>
    </source>
</evidence>
<dbReference type="AlphaFoldDB" id="A0A6N9YHA0"/>
<name>A0A6N9YHA0_9ACTN</name>
<dbReference type="EC" id="3.5.3.13" evidence="3"/>
<dbReference type="SUPFAM" id="SSF51338">
    <property type="entry name" value="Composite domain of metallo-dependent hydrolases"/>
    <property type="match status" value="1"/>
</dbReference>
<feature type="domain" description="Amidohydrolase-related" evidence="2">
    <location>
        <begin position="59"/>
        <end position="427"/>
    </location>
</feature>
<dbReference type="PANTHER" id="PTHR43794:SF11">
    <property type="entry name" value="AMIDOHYDROLASE-RELATED DOMAIN-CONTAINING PROTEIN"/>
    <property type="match status" value="1"/>
</dbReference>
<dbReference type="Pfam" id="PF01979">
    <property type="entry name" value="Amidohydro_1"/>
    <property type="match status" value="1"/>
</dbReference>
<dbReference type="InterPro" id="IPR010252">
    <property type="entry name" value="HutF"/>
</dbReference>
<dbReference type="Proteomes" id="UP000469185">
    <property type="component" value="Unassembled WGS sequence"/>
</dbReference>
<protein>
    <submittedName>
        <fullName evidence="3">Formimidoylglutamate deiminase</fullName>
        <ecNumber evidence="3">3.5.3.13</ecNumber>
    </submittedName>
</protein>
<dbReference type="GO" id="GO:0050416">
    <property type="term" value="F:formimidoylglutamate deiminase activity"/>
    <property type="evidence" value="ECO:0007669"/>
    <property type="project" value="UniProtKB-EC"/>
</dbReference>
<dbReference type="InterPro" id="IPR032466">
    <property type="entry name" value="Metal_Hydrolase"/>
</dbReference>
<dbReference type="EMBL" id="JAAGOB010000002">
    <property type="protein sequence ID" value="NED94307.1"/>
    <property type="molecule type" value="Genomic_DNA"/>
</dbReference>
<dbReference type="Gene3D" id="3.20.20.140">
    <property type="entry name" value="Metal-dependent hydrolases"/>
    <property type="match status" value="1"/>
</dbReference>
<keyword evidence="4" id="KW-1185">Reference proteome</keyword>
<organism evidence="3 4">
    <name type="scientific">Phytoactinopolyspora alkaliphila</name>
    <dbReference type="NCBI Taxonomy" id="1783498"/>
    <lineage>
        <taxon>Bacteria</taxon>
        <taxon>Bacillati</taxon>
        <taxon>Actinomycetota</taxon>
        <taxon>Actinomycetes</taxon>
        <taxon>Jiangellales</taxon>
        <taxon>Jiangellaceae</taxon>
        <taxon>Phytoactinopolyspora</taxon>
    </lineage>
</organism>
<accession>A0A6N9YHA0</accession>
<dbReference type="InterPro" id="IPR050287">
    <property type="entry name" value="MTA/SAH_deaminase"/>
</dbReference>
<proteinExistence type="predicted"/>
<dbReference type="RefSeq" id="WP_163816038.1">
    <property type="nucleotide sequence ID" value="NZ_JAAGOB010000002.1"/>
</dbReference>
<reference evidence="3 4" key="1">
    <citation type="submission" date="2020-02" db="EMBL/GenBank/DDBJ databases">
        <authorList>
            <person name="Li X.-J."/>
            <person name="Feng X.-M."/>
        </authorList>
    </citation>
    <scope>NUCLEOTIDE SEQUENCE [LARGE SCALE GENOMIC DNA]</scope>
    <source>
        <strain evidence="3 4">CGMCC 4.7225</strain>
    </source>
</reference>
<evidence type="ECO:0000259" key="2">
    <source>
        <dbReference type="Pfam" id="PF01979"/>
    </source>
</evidence>
<dbReference type="NCBIfam" id="TIGR02022">
    <property type="entry name" value="hutF"/>
    <property type="match status" value="1"/>
</dbReference>
<comment type="caution">
    <text evidence="3">The sequence shown here is derived from an EMBL/GenBank/DDBJ whole genome shotgun (WGS) entry which is preliminary data.</text>
</comment>
<dbReference type="Gene3D" id="2.30.40.10">
    <property type="entry name" value="Urease, subunit C, domain 1"/>
    <property type="match status" value="1"/>
</dbReference>
<sequence>MTGFWCERAWLPPDGTARRPERHGAAVDGVRVAVDNAGMIMGVQVDARPEPGDVHLHGMVFPGFANAHSHAFHRVLRGRTHQDGGTFWTWRESMYAVAGMLTPDSYYRLARAVYAEMVLAGITSVGEFHYLHHGPGGTPYSDQNAMGIALAEAAADAGIRLTLLDTCYLRGGIDKPLRGVQARFGDGDAESWADRVTRLRASVPPAVVVGAALHSVRAVPETELHVVAGWARDVVAPLHVHLSEQPAENEACLATYGRTPTAVLADAGVLGPRTTAVHATHLTRADVALLGRSGTSVCGCPTTEQDLADGISPMGALASAGCAVCLGSDQHAVVDLLGEARLLEMHERLSGGQRGRFSPGALVDALTRNGQAALGRPGDGRIAHGATADLVAVRTDTVRTAGSDPAQLVLTATAADVDTVVAGGRVVVDGGKHLLGDITTLLTDSITPLFP</sequence>